<feature type="domain" description="MULE transposase" evidence="3">
    <location>
        <begin position="146"/>
        <end position="204"/>
    </location>
</feature>
<evidence type="ECO:0000259" key="2">
    <source>
        <dbReference type="Pfam" id="PF03101"/>
    </source>
</evidence>
<dbReference type="InterPro" id="IPR018289">
    <property type="entry name" value="MULE_transposase_dom"/>
</dbReference>
<name>A0A9R1VIT2_LACSA</name>
<feature type="domain" description="FAR1" evidence="2">
    <location>
        <begin position="53"/>
        <end position="139"/>
    </location>
</feature>
<keyword evidence="5" id="KW-1185">Reference proteome</keyword>
<evidence type="ECO:0000313" key="4">
    <source>
        <dbReference type="EMBL" id="KAJ0205575.1"/>
    </source>
</evidence>
<dbReference type="InterPro" id="IPR004330">
    <property type="entry name" value="FAR1_DNA_bnd_dom"/>
</dbReference>
<evidence type="ECO:0008006" key="6">
    <source>
        <dbReference type="Google" id="ProtNLM"/>
    </source>
</evidence>
<comment type="caution">
    <text evidence="4">The sequence shown here is derived from an EMBL/GenBank/DDBJ whole genome shotgun (WGS) entry which is preliminary data.</text>
</comment>
<dbReference type="Pfam" id="PF10551">
    <property type="entry name" value="MULE"/>
    <property type="match status" value="1"/>
</dbReference>
<protein>
    <recommendedName>
        <fullName evidence="6">Protein FAR1-RELATED SEQUENCE</fullName>
    </recommendedName>
</protein>
<proteinExistence type="predicted"/>
<reference evidence="4 5" key="1">
    <citation type="journal article" date="2017" name="Nat. Commun.">
        <title>Genome assembly with in vitro proximity ligation data and whole-genome triplication in lettuce.</title>
        <authorList>
            <person name="Reyes-Chin-Wo S."/>
            <person name="Wang Z."/>
            <person name="Yang X."/>
            <person name="Kozik A."/>
            <person name="Arikit S."/>
            <person name="Song C."/>
            <person name="Xia L."/>
            <person name="Froenicke L."/>
            <person name="Lavelle D.O."/>
            <person name="Truco M.J."/>
            <person name="Xia R."/>
            <person name="Zhu S."/>
            <person name="Xu C."/>
            <person name="Xu H."/>
            <person name="Xu X."/>
            <person name="Cox K."/>
            <person name="Korf I."/>
            <person name="Meyers B.C."/>
            <person name="Michelmore R.W."/>
        </authorList>
    </citation>
    <scope>NUCLEOTIDE SEQUENCE [LARGE SCALE GENOMIC DNA]</scope>
    <source>
        <strain evidence="5">cv. Salinas</strain>
        <tissue evidence="4">Seedlings</tissue>
    </source>
</reference>
<dbReference type="AlphaFoldDB" id="A0A9R1VIT2"/>
<evidence type="ECO:0000256" key="1">
    <source>
        <dbReference type="SAM" id="MobiDB-lite"/>
    </source>
</evidence>
<gene>
    <name evidence="4" type="ORF">LSAT_V11C500278740</name>
</gene>
<organism evidence="4 5">
    <name type="scientific">Lactuca sativa</name>
    <name type="common">Garden lettuce</name>
    <dbReference type="NCBI Taxonomy" id="4236"/>
    <lineage>
        <taxon>Eukaryota</taxon>
        <taxon>Viridiplantae</taxon>
        <taxon>Streptophyta</taxon>
        <taxon>Embryophyta</taxon>
        <taxon>Tracheophyta</taxon>
        <taxon>Spermatophyta</taxon>
        <taxon>Magnoliopsida</taxon>
        <taxon>eudicotyledons</taxon>
        <taxon>Gunneridae</taxon>
        <taxon>Pentapetalae</taxon>
        <taxon>asterids</taxon>
        <taxon>campanulids</taxon>
        <taxon>Asterales</taxon>
        <taxon>Asteraceae</taxon>
        <taxon>Cichorioideae</taxon>
        <taxon>Cichorieae</taxon>
        <taxon>Lactucinae</taxon>
        <taxon>Lactuca</taxon>
    </lineage>
</organism>
<feature type="region of interest" description="Disordered" evidence="1">
    <location>
        <begin position="1"/>
        <end position="20"/>
    </location>
</feature>
<dbReference type="PANTHER" id="PTHR47718:SF12">
    <property type="entry name" value="PROTEIN FAR1-RELATED SEQUENCE"/>
    <property type="match status" value="1"/>
</dbReference>
<evidence type="ECO:0000259" key="3">
    <source>
        <dbReference type="Pfam" id="PF10551"/>
    </source>
</evidence>
<dbReference type="Pfam" id="PF03101">
    <property type="entry name" value="FAR1"/>
    <property type="match status" value="1"/>
</dbReference>
<sequence>MLTDVNQSNDNHEHSNHQHVITNGKQYWIPKVPNEVKPKLKGHYKSYEDITDMYYKYALAASFDVRKTTNRKNVHDIIRLQVLPNTCHVDTLNPNKSKIQRRTDSRRTGCNARIRFSMIKGSSKWLLYEFVEEHNHELISQDNINSTLSKEDIESYTWLLKSFLKAFGKQPILVLSNDEPTMKNSIAKVFPELIHRLCMWHITSKLRLKEFKLQLKSLIWNSKLEEKDFEQGWQALLDEHDLTDSTWLRRLYNLRHLWIPAFFKRVRMSGLMRTSRSECQTSAFHQNTHYGSTLKQCYTQSSLDFKTKDKFPKMRTPFPIEENASLFYKHKVFRQVQNKMYMLVTTCFSLNDNIVEHVHEFLIKEFRPHGSSTSNRPESLKLTRKKTHSFVVDIIPLELLRKRFRYSDFDEHIQKVAINIFSMVDNCLTNKKSLEDYYDAIKKSETKVLDGVTIHERPNKSMDFGNRLGVSIPTDVQIQTPTRIRNKGYGTKKKD</sequence>
<dbReference type="EMBL" id="NBSK02000005">
    <property type="protein sequence ID" value="KAJ0205575.1"/>
    <property type="molecule type" value="Genomic_DNA"/>
</dbReference>
<evidence type="ECO:0000313" key="5">
    <source>
        <dbReference type="Proteomes" id="UP000235145"/>
    </source>
</evidence>
<dbReference type="Proteomes" id="UP000235145">
    <property type="component" value="Unassembled WGS sequence"/>
</dbReference>
<accession>A0A9R1VIT2</accession>
<dbReference type="PANTHER" id="PTHR47718">
    <property type="entry name" value="OS01G0519700 PROTEIN"/>
    <property type="match status" value="1"/>
</dbReference>